<protein>
    <submittedName>
        <fullName evidence="1">Uncharacterized protein</fullName>
    </submittedName>
</protein>
<comment type="caution">
    <text evidence="1">The sequence shown here is derived from an EMBL/GenBank/DDBJ whole genome shotgun (WGS) entry which is preliminary data.</text>
</comment>
<evidence type="ECO:0000313" key="1">
    <source>
        <dbReference type="EMBL" id="CAE8651230.1"/>
    </source>
</evidence>
<proteinExistence type="predicted"/>
<sequence>ALRYELALGLAEVAALLVALRSRHQRHRSAKQAAVQSQLSASQLRTLETETREAAEALKFEESERLRAAEVAEWQSSLRQAREFLAAEEQQLAEATMSLSLEAETAQDEAAAVR</sequence>
<dbReference type="EMBL" id="CAJNNW010009749">
    <property type="protein sequence ID" value="CAE8651230.1"/>
    <property type="molecule type" value="Genomic_DNA"/>
</dbReference>
<reference evidence="1" key="1">
    <citation type="submission" date="2021-02" db="EMBL/GenBank/DDBJ databases">
        <authorList>
            <person name="Dougan E. K."/>
            <person name="Rhodes N."/>
            <person name="Thang M."/>
            <person name="Chan C."/>
        </authorList>
    </citation>
    <scope>NUCLEOTIDE SEQUENCE</scope>
</reference>
<organism evidence="1 2">
    <name type="scientific">Polarella glacialis</name>
    <name type="common">Dinoflagellate</name>
    <dbReference type="NCBI Taxonomy" id="89957"/>
    <lineage>
        <taxon>Eukaryota</taxon>
        <taxon>Sar</taxon>
        <taxon>Alveolata</taxon>
        <taxon>Dinophyceae</taxon>
        <taxon>Suessiales</taxon>
        <taxon>Suessiaceae</taxon>
        <taxon>Polarella</taxon>
    </lineage>
</organism>
<evidence type="ECO:0000313" key="2">
    <source>
        <dbReference type="Proteomes" id="UP000626109"/>
    </source>
</evidence>
<dbReference type="AlphaFoldDB" id="A0A813IIW0"/>
<feature type="non-terminal residue" evidence="1">
    <location>
        <position position="114"/>
    </location>
</feature>
<name>A0A813IIW0_POLGL</name>
<accession>A0A813IIW0</accession>
<feature type="non-terminal residue" evidence="1">
    <location>
        <position position="1"/>
    </location>
</feature>
<gene>
    <name evidence="1" type="ORF">PGLA2088_LOCUS8959</name>
</gene>
<dbReference type="Proteomes" id="UP000626109">
    <property type="component" value="Unassembled WGS sequence"/>
</dbReference>